<dbReference type="InterPro" id="IPR008456">
    <property type="entry name" value="Collagen-bd_dom"/>
</dbReference>
<evidence type="ECO:0000256" key="2">
    <source>
        <dbReference type="ARBA" id="ARBA00022512"/>
    </source>
</evidence>
<evidence type="ECO:0000256" key="6">
    <source>
        <dbReference type="SAM" id="MobiDB-lite"/>
    </source>
</evidence>
<evidence type="ECO:0000256" key="1">
    <source>
        <dbReference type="ARBA" id="ARBA00004168"/>
    </source>
</evidence>
<feature type="compositionally biased region" description="Low complexity" evidence="6">
    <location>
        <begin position="302"/>
        <end position="313"/>
    </location>
</feature>
<dbReference type="Pfam" id="PF17961">
    <property type="entry name" value="Big_8"/>
    <property type="match status" value="1"/>
</dbReference>
<evidence type="ECO:0000259" key="7">
    <source>
        <dbReference type="Pfam" id="PF05737"/>
    </source>
</evidence>
<name>A0ABW4C4A2_9LACO</name>
<dbReference type="InterPro" id="IPR011252">
    <property type="entry name" value="Fibrogen-bd_dom1"/>
</dbReference>
<feature type="compositionally biased region" description="Low complexity" evidence="6">
    <location>
        <begin position="432"/>
        <end position="476"/>
    </location>
</feature>
<evidence type="ECO:0000313" key="10">
    <source>
        <dbReference type="Proteomes" id="UP001597188"/>
    </source>
</evidence>
<keyword evidence="5" id="KW-0572">Peptidoglycan-anchor</keyword>
<evidence type="ECO:0000256" key="3">
    <source>
        <dbReference type="ARBA" id="ARBA00022525"/>
    </source>
</evidence>
<dbReference type="InterPro" id="IPR041171">
    <property type="entry name" value="SDR_Ig"/>
</dbReference>
<dbReference type="InterPro" id="IPR008966">
    <property type="entry name" value="Adhesion_dom_sf"/>
</dbReference>
<feature type="domain" description="SDR-like Ig" evidence="8">
    <location>
        <begin position="53"/>
        <end position="142"/>
    </location>
</feature>
<feature type="region of interest" description="Disordered" evidence="6">
    <location>
        <begin position="290"/>
        <end position="497"/>
    </location>
</feature>
<gene>
    <name evidence="9" type="ORF">ACFQ5L_10200</name>
</gene>
<feature type="compositionally biased region" description="Low complexity" evidence="6">
    <location>
        <begin position="375"/>
        <end position="420"/>
    </location>
</feature>
<evidence type="ECO:0000259" key="8">
    <source>
        <dbReference type="Pfam" id="PF17961"/>
    </source>
</evidence>
<dbReference type="SUPFAM" id="SSF49401">
    <property type="entry name" value="Bacterial adhesins"/>
    <property type="match status" value="2"/>
</dbReference>
<dbReference type="Gene3D" id="2.60.40.740">
    <property type="match status" value="1"/>
</dbReference>
<comment type="subcellular location">
    <subcellularLocation>
        <location evidence="1">Secreted</location>
        <location evidence="1">Cell wall</location>
        <topology evidence="1">Peptidoglycan-anchor</topology>
    </subcellularLocation>
</comment>
<keyword evidence="4" id="KW-0732">Signal</keyword>
<accession>A0ABW4C4A2</accession>
<protein>
    <submittedName>
        <fullName evidence="9">Collagen binding domain-containing protein</fullName>
    </submittedName>
</protein>
<dbReference type="RefSeq" id="WP_137636222.1">
    <property type="nucleotide sequence ID" value="NZ_BJDL01000036.1"/>
</dbReference>
<dbReference type="Gene3D" id="2.60.40.1280">
    <property type="match status" value="1"/>
</dbReference>
<evidence type="ECO:0000256" key="5">
    <source>
        <dbReference type="ARBA" id="ARBA00023088"/>
    </source>
</evidence>
<organism evidence="9 10">
    <name type="scientific">Lactiplantibacillus songbeiensis</name>
    <dbReference type="NCBI Taxonomy" id="2559920"/>
    <lineage>
        <taxon>Bacteria</taxon>
        <taxon>Bacillati</taxon>
        <taxon>Bacillota</taxon>
        <taxon>Bacilli</taxon>
        <taxon>Lactobacillales</taxon>
        <taxon>Lactobacillaceae</taxon>
        <taxon>Lactiplantibacillus</taxon>
    </lineage>
</organism>
<keyword evidence="9" id="KW-0176">Collagen</keyword>
<evidence type="ECO:0000313" key="9">
    <source>
        <dbReference type="EMBL" id="MFD1421309.1"/>
    </source>
</evidence>
<evidence type="ECO:0000256" key="4">
    <source>
        <dbReference type="ARBA" id="ARBA00022729"/>
    </source>
</evidence>
<dbReference type="Pfam" id="PF05737">
    <property type="entry name" value="Collagen_bind"/>
    <property type="match status" value="1"/>
</dbReference>
<dbReference type="EMBL" id="JBHTOJ010000037">
    <property type="protein sequence ID" value="MFD1421309.1"/>
    <property type="molecule type" value="Genomic_DNA"/>
</dbReference>
<proteinExistence type="predicted"/>
<feature type="domain" description="Collagen binding" evidence="7">
    <location>
        <begin position="171"/>
        <end position="287"/>
    </location>
</feature>
<sequence length="523" mass="56122">MQKQRVVWRWMLGIISFVILLCTSQFLLSAKAATNHDANEFITSATVTNGPDFKHNDTIKLQYHLNFGETALSEGDTVTLKLPDNLMPRTENDVFEVTDKDGTVIGHAQVSDKKKNEVVITMNDALVGKTNDSMTLNLATKYRGTDVGEKDVIFNDNNSSVINIIPDEANMSKKGTLQENGTVKWTILVDRQQIDMPNLKISDTIGANQTLVKDFNIYDGEWTDSGSYKRKDKIDSSAYDITYTSKGFDLAFKDTVSNLIVIDYYTEVTDKDLITSGYKFKNKAVMTWGDGTNGGPNKEEANGNVSSNSSNGNNGSGTGEEPGTDEDGNPDDPDDNTEEEPDEDGDTGIIDPDDGYDKEFPEPEEPDTDTNVNPDENSSSESSSSSSSSSNGSSSNGSSSDGSNSNSSSSNNSSSSSDVSSTDDKNEAVTPSESSSSTKSSSAKTTSEATDANRAATKPSSAKKVTTKATPTATSTDHAQAVANNQKLPQTNESKASHQALSLMGGLVAFLTLGTGALIRHWF</sequence>
<feature type="compositionally biased region" description="Polar residues" evidence="6">
    <location>
        <begin position="482"/>
        <end position="497"/>
    </location>
</feature>
<keyword evidence="2" id="KW-0134">Cell wall</keyword>
<reference evidence="10" key="1">
    <citation type="journal article" date="2019" name="Int. J. Syst. Evol. Microbiol.">
        <title>The Global Catalogue of Microorganisms (GCM) 10K type strain sequencing project: providing services to taxonomists for standard genome sequencing and annotation.</title>
        <authorList>
            <consortium name="The Broad Institute Genomics Platform"/>
            <consortium name="The Broad Institute Genome Sequencing Center for Infectious Disease"/>
            <person name="Wu L."/>
            <person name="Ma J."/>
        </authorList>
    </citation>
    <scope>NUCLEOTIDE SEQUENCE [LARGE SCALE GENOMIC DNA]</scope>
    <source>
        <strain evidence="10">CCM 8931</strain>
    </source>
</reference>
<keyword evidence="3" id="KW-0964">Secreted</keyword>
<feature type="compositionally biased region" description="Acidic residues" evidence="6">
    <location>
        <begin position="322"/>
        <end position="354"/>
    </location>
</feature>
<keyword evidence="10" id="KW-1185">Reference proteome</keyword>
<comment type="caution">
    <text evidence="9">The sequence shown here is derived from an EMBL/GenBank/DDBJ whole genome shotgun (WGS) entry which is preliminary data.</text>
</comment>
<dbReference type="Proteomes" id="UP001597188">
    <property type="component" value="Unassembled WGS sequence"/>
</dbReference>